<dbReference type="Proteomes" id="UP001065174">
    <property type="component" value="Chromosome"/>
</dbReference>
<reference evidence="2" key="1">
    <citation type="submission" date="2022-09" db="EMBL/GenBank/DDBJ databases">
        <title>Comparative genomics and taxonomic characterization of three novel marine species of genus Reichenbachiella exhibiting antioxidant and polysaccharide degradation activities.</title>
        <authorList>
            <person name="Muhammad N."/>
            <person name="Lee Y.-J."/>
            <person name="Ko J."/>
            <person name="Kim S.-G."/>
        </authorList>
    </citation>
    <scope>NUCLEOTIDE SEQUENCE</scope>
    <source>
        <strain evidence="2">BKB1-1</strain>
    </source>
</reference>
<sequence length="313" mass="35638">MKTLLLSLAAILWLCCSCGKEQNTVEQISSRETLNINFNQNVLSLDSGKIFNEAELFINQITSTGAKPKYTLAISDSDILYQLTTHDSSQIKTISIRFLKNENAILDEFIDGKLDIIHFNQWTSTSTRAIDFYRQVKEDKYSNYSLIERKSGFVNGYTFVNFKDSSTLSTCVELLGAQNNHFAIDSAHFTPKIGSDTIKIPLVFEYHDPNLIHDTLQQDNVHIYPSESSDHLSNDPYIIWSSEYVNFLVDNRSTVADSLFNQMKSKNPRVNAYVAIKIYPDYYLTNGNLKGLLAHRSLAEQIGKVHFEVIKSY</sequence>
<gene>
    <name evidence="2" type="ORF">N6H18_05620</name>
</gene>
<keyword evidence="1" id="KW-0732">Signal</keyword>
<dbReference type="EMBL" id="CP106679">
    <property type="protein sequence ID" value="UXP33429.1"/>
    <property type="molecule type" value="Genomic_DNA"/>
</dbReference>
<protein>
    <submittedName>
        <fullName evidence="2">Uncharacterized protein</fullName>
    </submittedName>
</protein>
<proteinExistence type="predicted"/>
<keyword evidence="3" id="KW-1185">Reference proteome</keyword>
<evidence type="ECO:0000256" key="1">
    <source>
        <dbReference type="SAM" id="SignalP"/>
    </source>
</evidence>
<feature type="signal peptide" evidence="1">
    <location>
        <begin position="1"/>
        <end position="19"/>
    </location>
</feature>
<dbReference type="RefSeq" id="WP_262310858.1">
    <property type="nucleotide sequence ID" value="NZ_CP106679.1"/>
</dbReference>
<accession>A0ABY6CSD2</accession>
<organism evidence="2 3">
    <name type="scientific">Reichenbachiella agarivorans</name>
    <dbReference type="NCBI Taxonomy" id="2979464"/>
    <lineage>
        <taxon>Bacteria</taxon>
        <taxon>Pseudomonadati</taxon>
        <taxon>Bacteroidota</taxon>
        <taxon>Cytophagia</taxon>
        <taxon>Cytophagales</taxon>
        <taxon>Reichenbachiellaceae</taxon>
        <taxon>Reichenbachiella</taxon>
    </lineage>
</organism>
<evidence type="ECO:0000313" key="2">
    <source>
        <dbReference type="EMBL" id="UXP33429.1"/>
    </source>
</evidence>
<feature type="chain" id="PRO_5045465325" evidence="1">
    <location>
        <begin position="20"/>
        <end position="313"/>
    </location>
</feature>
<evidence type="ECO:0000313" key="3">
    <source>
        <dbReference type="Proteomes" id="UP001065174"/>
    </source>
</evidence>
<name>A0ABY6CSD2_9BACT</name>